<dbReference type="InterPro" id="IPR002606">
    <property type="entry name" value="Riboflavin_kinase_bac"/>
</dbReference>
<keyword evidence="3 14" id="KW-0285">Flavoprotein</keyword>
<dbReference type="Pfam" id="PF06574">
    <property type="entry name" value="FAD_syn"/>
    <property type="match status" value="1"/>
</dbReference>
<dbReference type="SUPFAM" id="SSF82114">
    <property type="entry name" value="Riboflavin kinase-like"/>
    <property type="match status" value="1"/>
</dbReference>
<proteinExistence type="inferred from homology"/>
<dbReference type="CDD" id="cd02064">
    <property type="entry name" value="FAD_synthetase_N"/>
    <property type="match status" value="1"/>
</dbReference>
<gene>
    <name evidence="16" type="ORF">AB8U03_05330</name>
</gene>
<evidence type="ECO:0000256" key="7">
    <source>
        <dbReference type="ARBA" id="ARBA00022741"/>
    </source>
</evidence>
<dbReference type="EC" id="2.7.1.26" evidence="14"/>
<evidence type="ECO:0000256" key="4">
    <source>
        <dbReference type="ARBA" id="ARBA00022643"/>
    </source>
</evidence>
<comment type="pathway">
    <text evidence="2 14">Cofactor biosynthesis; FMN biosynthesis; FMN from riboflavin (ATP route): step 1/1.</text>
</comment>
<evidence type="ECO:0000256" key="11">
    <source>
        <dbReference type="ARBA" id="ARBA00023268"/>
    </source>
</evidence>
<dbReference type="SUPFAM" id="SSF52374">
    <property type="entry name" value="Nucleotidylyl transferase"/>
    <property type="match status" value="1"/>
</dbReference>
<sequence length="305" mass="35147">MKVIEDNFKKHFMENTYIALGSFDGLHLGHMRLINKTIKLARNNGSKSMVFTFKNHPLMTINPDLAPKILMDNPSKIDVLRNAGLDIINMANFNKELMKICPEDFVIHLLNNYRAKGFVVGFNYRFGYKNLGDVNLLKKLSKTYKFYLYVIDSVKYKGQIVSSSIIRNIITDEGDMKKANMLLTRPFMIQGSVIHGKQLGRKLGFPTVNLDYNKKFVIPKGGVYYTRVELDGRIFKGITNVGYNPTTYDNKLSIETNILGFNGDIYDKNIKIHFIERIRDELKFNSLTELADQLKRDKMYASKKN</sequence>
<keyword evidence="5 14" id="KW-0808">Transferase</keyword>
<organism evidence="16 17">
    <name type="scientific">Clostridium moutaii</name>
    <dbReference type="NCBI Taxonomy" id="3240932"/>
    <lineage>
        <taxon>Bacteria</taxon>
        <taxon>Bacillati</taxon>
        <taxon>Bacillota</taxon>
        <taxon>Clostridia</taxon>
        <taxon>Eubacteriales</taxon>
        <taxon>Clostridiaceae</taxon>
        <taxon>Clostridium</taxon>
    </lineage>
</organism>
<dbReference type="Pfam" id="PF01687">
    <property type="entry name" value="Flavokinase"/>
    <property type="match status" value="1"/>
</dbReference>
<comment type="catalytic activity">
    <reaction evidence="12 14">
        <text>riboflavin + ATP = FMN + ADP + H(+)</text>
        <dbReference type="Rhea" id="RHEA:14357"/>
        <dbReference type="ChEBI" id="CHEBI:15378"/>
        <dbReference type="ChEBI" id="CHEBI:30616"/>
        <dbReference type="ChEBI" id="CHEBI:57986"/>
        <dbReference type="ChEBI" id="CHEBI:58210"/>
        <dbReference type="ChEBI" id="CHEBI:456216"/>
        <dbReference type="EC" id="2.7.1.26"/>
    </reaction>
</comment>
<evidence type="ECO:0000256" key="13">
    <source>
        <dbReference type="ARBA" id="ARBA00049494"/>
    </source>
</evidence>
<dbReference type="PANTHER" id="PTHR22749:SF6">
    <property type="entry name" value="RIBOFLAVIN KINASE"/>
    <property type="match status" value="1"/>
</dbReference>
<dbReference type="NCBIfam" id="TIGR00083">
    <property type="entry name" value="ribF"/>
    <property type="match status" value="1"/>
</dbReference>
<keyword evidence="4 14" id="KW-0288">FMN</keyword>
<dbReference type="EMBL" id="JBGEWD010000003">
    <property type="protein sequence ID" value="MEY7999631.1"/>
    <property type="molecule type" value="Genomic_DNA"/>
</dbReference>
<evidence type="ECO:0000256" key="5">
    <source>
        <dbReference type="ARBA" id="ARBA00022679"/>
    </source>
</evidence>
<comment type="caution">
    <text evidence="16">The sequence shown here is derived from an EMBL/GenBank/DDBJ whole genome shotgun (WGS) entry which is preliminary data.</text>
</comment>
<dbReference type="InterPro" id="IPR014729">
    <property type="entry name" value="Rossmann-like_a/b/a_fold"/>
</dbReference>
<dbReference type="InterPro" id="IPR023465">
    <property type="entry name" value="Riboflavin_kinase_dom_sf"/>
</dbReference>
<evidence type="ECO:0000256" key="2">
    <source>
        <dbReference type="ARBA" id="ARBA00005201"/>
    </source>
</evidence>
<dbReference type="EC" id="2.7.7.2" evidence="14"/>
<dbReference type="GO" id="GO:0008531">
    <property type="term" value="F:riboflavin kinase activity"/>
    <property type="evidence" value="ECO:0007669"/>
    <property type="project" value="UniProtKB-EC"/>
</dbReference>
<protein>
    <recommendedName>
        <fullName evidence="14">Riboflavin biosynthesis protein</fullName>
    </recommendedName>
    <domain>
        <recommendedName>
            <fullName evidence="14">Riboflavin kinase</fullName>
            <ecNumber evidence="14">2.7.1.26</ecNumber>
        </recommendedName>
        <alternativeName>
            <fullName evidence="14">Flavokinase</fullName>
        </alternativeName>
    </domain>
    <domain>
        <recommendedName>
            <fullName evidence="14">FMN adenylyltransferase</fullName>
            <ecNumber evidence="14">2.7.7.2</ecNumber>
        </recommendedName>
        <alternativeName>
            <fullName evidence="14">FAD pyrophosphorylase</fullName>
        </alternativeName>
        <alternativeName>
            <fullName evidence="14">FAD synthase</fullName>
        </alternativeName>
    </domain>
</protein>
<evidence type="ECO:0000256" key="12">
    <source>
        <dbReference type="ARBA" id="ARBA00047880"/>
    </source>
</evidence>
<dbReference type="PANTHER" id="PTHR22749">
    <property type="entry name" value="RIBOFLAVIN KINASE/FMN ADENYLYLTRANSFERASE"/>
    <property type="match status" value="1"/>
</dbReference>
<evidence type="ECO:0000313" key="16">
    <source>
        <dbReference type="EMBL" id="MEY7999631.1"/>
    </source>
</evidence>
<keyword evidence="10 14" id="KW-0067">ATP-binding</keyword>
<keyword evidence="6 14" id="KW-0548">Nucleotidyltransferase</keyword>
<accession>A0ABV4BLF3</accession>
<name>A0ABV4BLF3_9CLOT</name>
<comment type="similarity">
    <text evidence="14">Belongs to the ribF family.</text>
</comment>
<evidence type="ECO:0000256" key="10">
    <source>
        <dbReference type="ARBA" id="ARBA00022840"/>
    </source>
</evidence>
<dbReference type="Gene3D" id="2.40.30.30">
    <property type="entry name" value="Riboflavin kinase-like"/>
    <property type="match status" value="1"/>
</dbReference>
<dbReference type="NCBIfam" id="NF004162">
    <property type="entry name" value="PRK05627.1-5"/>
    <property type="match status" value="1"/>
</dbReference>
<dbReference type="SMART" id="SM00904">
    <property type="entry name" value="Flavokinase"/>
    <property type="match status" value="1"/>
</dbReference>
<keyword evidence="9 14" id="KW-0274">FAD</keyword>
<comment type="catalytic activity">
    <reaction evidence="13 14">
        <text>FMN + ATP + H(+) = FAD + diphosphate</text>
        <dbReference type="Rhea" id="RHEA:17237"/>
        <dbReference type="ChEBI" id="CHEBI:15378"/>
        <dbReference type="ChEBI" id="CHEBI:30616"/>
        <dbReference type="ChEBI" id="CHEBI:33019"/>
        <dbReference type="ChEBI" id="CHEBI:57692"/>
        <dbReference type="ChEBI" id="CHEBI:58210"/>
        <dbReference type="EC" id="2.7.7.2"/>
    </reaction>
</comment>
<reference evidence="16 17" key="1">
    <citation type="submission" date="2024-08" db="EMBL/GenBank/DDBJ databases">
        <title>Clostridium lapicellarii sp. nov., and Clostridium renhuaiense sp. nov., two species isolated from the mud in a fermentation cellar used for producing sauce-flavour Chinese liquors.</title>
        <authorList>
            <person name="Yang F."/>
            <person name="Wang H."/>
            <person name="Chen L.Q."/>
            <person name="Zhou N."/>
            <person name="Lu J.J."/>
            <person name="Pu X.X."/>
            <person name="Wan B."/>
            <person name="Wang L."/>
            <person name="Liu S.J."/>
        </authorList>
    </citation>
    <scope>NUCLEOTIDE SEQUENCE [LARGE SCALE GENOMIC DNA]</scope>
    <source>
        <strain evidence="16 17">MT-5</strain>
    </source>
</reference>
<dbReference type="InterPro" id="IPR023468">
    <property type="entry name" value="Riboflavin_kinase"/>
</dbReference>
<evidence type="ECO:0000313" key="17">
    <source>
        <dbReference type="Proteomes" id="UP001564657"/>
    </source>
</evidence>
<dbReference type="PIRSF" id="PIRSF004491">
    <property type="entry name" value="FAD_Synth"/>
    <property type="match status" value="1"/>
</dbReference>
<evidence type="ECO:0000259" key="15">
    <source>
        <dbReference type="SMART" id="SM00904"/>
    </source>
</evidence>
<dbReference type="InterPro" id="IPR015865">
    <property type="entry name" value="Riboflavin_kinase_bac/euk"/>
</dbReference>
<keyword evidence="17" id="KW-1185">Reference proteome</keyword>
<evidence type="ECO:0000256" key="3">
    <source>
        <dbReference type="ARBA" id="ARBA00022630"/>
    </source>
</evidence>
<keyword evidence="7 14" id="KW-0547">Nucleotide-binding</keyword>
<comment type="pathway">
    <text evidence="1 14">Cofactor biosynthesis; FAD biosynthesis; FAD from FMN: step 1/1.</text>
</comment>
<dbReference type="RefSeq" id="WP_369703513.1">
    <property type="nucleotide sequence ID" value="NZ_JBGEWD010000003.1"/>
</dbReference>
<keyword evidence="11" id="KW-0511">Multifunctional enzyme</keyword>
<dbReference type="Proteomes" id="UP001564657">
    <property type="component" value="Unassembled WGS sequence"/>
</dbReference>
<evidence type="ECO:0000256" key="8">
    <source>
        <dbReference type="ARBA" id="ARBA00022777"/>
    </source>
</evidence>
<evidence type="ECO:0000256" key="6">
    <source>
        <dbReference type="ARBA" id="ARBA00022695"/>
    </source>
</evidence>
<feature type="domain" description="Riboflavin kinase" evidence="15">
    <location>
        <begin position="182"/>
        <end position="304"/>
    </location>
</feature>
<dbReference type="InterPro" id="IPR015864">
    <property type="entry name" value="FAD_synthase"/>
</dbReference>
<evidence type="ECO:0000256" key="14">
    <source>
        <dbReference type="PIRNR" id="PIRNR004491"/>
    </source>
</evidence>
<evidence type="ECO:0000256" key="1">
    <source>
        <dbReference type="ARBA" id="ARBA00004726"/>
    </source>
</evidence>
<keyword evidence="8 14" id="KW-0418">Kinase</keyword>
<dbReference type="GO" id="GO:0003919">
    <property type="term" value="F:FMN adenylyltransferase activity"/>
    <property type="evidence" value="ECO:0007669"/>
    <property type="project" value="UniProtKB-EC"/>
</dbReference>
<dbReference type="Gene3D" id="3.40.50.620">
    <property type="entry name" value="HUPs"/>
    <property type="match status" value="1"/>
</dbReference>
<evidence type="ECO:0000256" key="9">
    <source>
        <dbReference type="ARBA" id="ARBA00022827"/>
    </source>
</evidence>